<protein>
    <recommendedName>
        <fullName evidence="1">NAD-dependent epimerase/dehydratase domain-containing protein</fullName>
    </recommendedName>
</protein>
<dbReference type="EMBL" id="LGCK01000014">
    <property type="protein sequence ID" value="KPL70209.1"/>
    <property type="molecule type" value="Genomic_DNA"/>
</dbReference>
<dbReference type="InterPro" id="IPR036291">
    <property type="entry name" value="NAD(P)-bd_dom_sf"/>
</dbReference>
<comment type="caution">
    <text evidence="2">The sequence shown here is derived from an EMBL/GenBank/DDBJ whole genome shotgun (WGS) entry which is preliminary data.</text>
</comment>
<keyword evidence="3" id="KW-1185">Reference proteome</keyword>
<dbReference type="RefSeq" id="WP_062422062.1">
    <property type="nucleotide sequence ID" value="NZ_BBYA01000010.1"/>
</dbReference>
<accession>A0A0P6XGJ4</accession>
<name>A0A0P6XGJ4_9CHLR</name>
<gene>
    <name evidence="2" type="ORF">ADM99_13550</name>
</gene>
<dbReference type="Pfam" id="PF01370">
    <property type="entry name" value="Epimerase"/>
    <property type="match status" value="1"/>
</dbReference>
<dbReference type="InterPro" id="IPR050177">
    <property type="entry name" value="Lipid_A_modif_metabolic_enz"/>
</dbReference>
<proteinExistence type="predicted"/>
<dbReference type="STRING" id="229920.ADM99_13550"/>
<dbReference type="PANTHER" id="PTHR43245:SF23">
    <property type="entry name" value="NAD(P)-BINDING DOMAIN-CONTAINING PROTEIN"/>
    <property type="match status" value="1"/>
</dbReference>
<evidence type="ECO:0000259" key="1">
    <source>
        <dbReference type="Pfam" id="PF01370"/>
    </source>
</evidence>
<feature type="domain" description="NAD-dependent epimerase/dehydratase" evidence="1">
    <location>
        <begin position="5"/>
        <end position="206"/>
    </location>
</feature>
<evidence type="ECO:0000313" key="3">
    <source>
        <dbReference type="Proteomes" id="UP000050430"/>
    </source>
</evidence>
<dbReference type="OrthoDB" id="9789543at2"/>
<reference evidence="2 3" key="1">
    <citation type="submission" date="2015-07" db="EMBL/GenBank/DDBJ databases">
        <title>Genome sequence of Leptolinea tardivitalis DSM 16556.</title>
        <authorList>
            <person name="Hemp J."/>
            <person name="Ward L.M."/>
            <person name="Pace L.A."/>
            <person name="Fischer W.W."/>
        </authorList>
    </citation>
    <scope>NUCLEOTIDE SEQUENCE [LARGE SCALE GENOMIC DNA]</scope>
    <source>
        <strain evidence="2 3">YMTK-2</strain>
    </source>
</reference>
<evidence type="ECO:0000313" key="2">
    <source>
        <dbReference type="EMBL" id="KPL70209.1"/>
    </source>
</evidence>
<dbReference type="AlphaFoldDB" id="A0A0P6XGJ4"/>
<dbReference type="SUPFAM" id="SSF51735">
    <property type="entry name" value="NAD(P)-binding Rossmann-fold domains"/>
    <property type="match status" value="1"/>
</dbReference>
<dbReference type="Gene3D" id="3.40.50.720">
    <property type="entry name" value="NAD(P)-binding Rossmann-like Domain"/>
    <property type="match status" value="1"/>
</dbReference>
<dbReference type="InterPro" id="IPR001509">
    <property type="entry name" value="Epimerase_deHydtase"/>
</dbReference>
<organism evidence="2 3">
    <name type="scientific">Leptolinea tardivitalis</name>
    <dbReference type="NCBI Taxonomy" id="229920"/>
    <lineage>
        <taxon>Bacteria</taxon>
        <taxon>Bacillati</taxon>
        <taxon>Chloroflexota</taxon>
        <taxon>Anaerolineae</taxon>
        <taxon>Anaerolineales</taxon>
        <taxon>Anaerolineaceae</taxon>
        <taxon>Leptolinea</taxon>
    </lineage>
</organism>
<dbReference type="PANTHER" id="PTHR43245">
    <property type="entry name" value="BIFUNCTIONAL POLYMYXIN RESISTANCE PROTEIN ARNA"/>
    <property type="match status" value="1"/>
</dbReference>
<sequence>MKTAAIIGANSMLGSRLEAILKSDGIRVIRVGLFDGADIKLDLTRGFLSPLPSDLTADTVFHVASAFADDSPQGLRTNFSINSAGSLWALDLARMTQAKSLIYAGSLSSFEGLEPGKMTSYGLTKALAENLLDWGMKNLQASFCSLRYSQLYDTEGLCCQHQKWFGRIIGYASRGLDIHMPASEGKRNFIHVDDAARLLIQASEHVISGILPVVHPITNTYDEIAHMAYAIFNKGGQIIIDTKKPPFRPINFPETGETYKLLHYVPVISMESGITRIRDEGTALKFGPLDVS</sequence>
<dbReference type="Proteomes" id="UP000050430">
    <property type="component" value="Unassembled WGS sequence"/>
</dbReference>